<keyword evidence="4 12" id="KW-0813">Transport</keyword>
<dbReference type="GO" id="GO:0015031">
    <property type="term" value="P:protein transport"/>
    <property type="evidence" value="ECO:0007669"/>
    <property type="project" value="UniProtKB-UniRule"/>
</dbReference>
<keyword evidence="8 12" id="KW-1133">Transmembrane helix</keyword>
<dbReference type="InterPro" id="IPR016482">
    <property type="entry name" value="SecG/Sec61-beta/Sbh"/>
</dbReference>
<dbReference type="RefSeq" id="WP_176965815.1">
    <property type="nucleotide sequence ID" value="NZ_CP058215.1"/>
</dbReference>
<evidence type="ECO:0000256" key="8">
    <source>
        <dbReference type="ARBA" id="ARBA00022989"/>
    </source>
</evidence>
<dbReference type="InterPro" id="IPR023531">
    <property type="entry name" value="Preprot_translocase_SecG"/>
</dbReference>
<name>A0A7D5EHS3_9EURY</name>
<evidence type="ECO:0000256" key="3">
    <source>
        <dbReference type="ARBA" id="ARBA00014522"/>
    </source>
</evidence>
<evidence type="ECO:0000256" key="6">
    <source>
        <dbReference type="ARBA" id="ARBA00022692"/>
    </source>
</evidence>
<dbReference type="KEGG" id="mzi:HWN40_11220"/>
<gene>
    <name evidence="12" type="primary">secG</name>
    <name evidence="14" type="ORF">HWN40_11220</name>
</gene>
<comment type="subunit">
    <text evidence="12">Component of the protein translocase complex. Heterotrimer consisting of alpha (SecY), beta (SecG) and gamma (SecE) subunits. Can form oligomers of the heterotrimer.</text>
</comment>
<evidence type="ECO:0000313" key="14">
    <source>
        <dbReference type="EMBL" id="QLC50760.1"/>
    </source>
</evidence>
<dbReference type="Pfam" id="PF03911">
    <property type="entry name" value="Sec61_beta"/>
    <property type="match status" value="1"/>
</dbReference>
<feature type="topological domain" description="Cytoplasmic" evidence="12">
    <location>
        <begin position="1"/>
        <end position="31"/>
    </location>
</feature>
<dbReference type="Proteomes" id="UP000509594">
    <property type="component" value="Chromosome"/>
</dbReference>
<keyword evidence="7 12" id="KW-0653">Protein transport</keyword>
<proteinExistence type="inferred from homology"/>
<comment type="subcellular location">
    <subcellularLocation>
        <location evidence="1 12">Cell membrane</location>
        <topology evidence="1 12">Single-pass membrane protein</topology>
    </subcellularLocation>
</comment>
<dbReference type="GeneID" id="55822253"/>
<evidence type="ECO:0000313" key="15">
    <source>
        <dbReference type="Proteomes" id="UP000509594"/>
    </source>
</evidence>
<reference evidence="14 15" key="1">
    <citation type="submission" date="2020-06" db="EMBL/GenBank/DDBJ databases">
        <title>Methanolobus halotolerans sp. nov., isolated from a saline lake Tus in Siberia.</title>
        <authorList>
            <person name="Shen Y."/>
            <person name="Chen S.-C."/>
            <person name="Lai M.-C."/>
            <person name="Huang H.-H."/>
            <person name="Chiu H.-H."/>
            <person name="Tang S.-L."/>
            <person name="Rogozin D.Y."/>
            <person name="Degermendzhy A.G."/>
        </authorList>
    </citation>
    <scope>NUCLEOTIDE SEQUENCE [LARGE SCALE GENOMIC DNA]</scope>
    <source>
        <strain evidence="14 15">DSM 21339</strain>
    </source>
</reference>
<dbReference type="HAMAP" id="MF_00751">
    <property type="entry name" value="SecG"/>
    <property type="match status" value="1"/>
</dbReference>
<dbReference type="GO" id="GO:0005886">
    <property type="term" value="C:plasma membrane"/>
    <property type="evidence" value="ECO:0007669"/>
    <property type="project" value="UniProtKB-SubCell"/>
</dbReference>
<evidence type="ECO:0000256" key="7">
    <source>
        <dbReference type="ARBA" id="ARBA00022927"/>
    </source>
</evidence>
<comment type="similarity">
    <text evidence="2 12">Belongs to the SEC61-beta family.</text>
</comment>
<comment type="function">
    <text evidence="12">Involved in protein export. The function of the beta subunit is unknown, but it may be involved in stabilization of the trimeric complex.</text>
</comment>
<keyword evidence="15" id="KW-1185">Reference proteome</keyword>
<evidence type="ECO:0000256" key="11">
    <source>
        <dbReference type="ARBA" id="ARBA00031868"/>
    </source>
</evidence>
<evidence type="ECO:0000256" key="4">
    <source>
        <dbReference type="ARBA" id="ARBA00022448"/>
    </source>
</evidence>
<dbReference type="NCBIfam" id="NF002318">
    <property type="entry name" value="PRK01253.1"/>
    <property type="match status" value="1"/>
</dbReference>
<accession>A0A7D5EHS3</accession>
<evidence type="ECO:0000256" key="2">
    <source>
        <dbReference type="ARBA" id="ARBA00006103"/>
    </source>
</evidence>
<keyword evidence="5 12" id="KW-1003">Cell membrane</keyword>
<evidence type="ECO:0000256" key="13">
    <source>
        <dbReference type="SAM" id="Phobius"/>
    </source>
</evidence>
<sequence length="59" mass="6329">MAKKKSGGSGLMSSAGLMRYYEADKRAIHVDPKTVIVSGIVIGLSILVLSSYFGMWPLP</sequence>
<evidence type="ECO:0000256" key="10">
    <source>
        <dbReference type="ARBA" id="ARBA00023136"/>
    </source>
</evidence>
<protein>
    <recommendedName>
        <fullName evidence="3 12">Preprotein translocase subunit SecG</fullName>
    </recommendedName>
    <alternativeName>
        <fullName evidence="11 12">Protein transport protein Sec61 subunit beta homolog</fullName>
    </alternativeName>
</protein>
<evidence type="ECO:0000256" key="5">
    <source>
        <dbReference type="ARBA" id="ARBA00022475"/>
    </source>
</evidence>
<organism evidence="14 15">
    <name type="scientific">Methanolobus zinderi</name>
    <dbReference type="NCBI Taxonomy" id="536044"/>
    <lineage>
        <taxon>Archaea</taxon>
        <taxon>Methanobacteriati</taxon>
        <taxon>Methanobacteriota</taxon>
        <taxon>Stenosarchaea group</taxon>
        <taxon>Methanomicrobia</taxon>
        <taxon>Methanosarcinales</taxon>
        <taxon>Methanosarcinaceae</taxon>
        <taxon>Methanolobus</taxon>
    </lineage>
</organism>
<feature type="transmembrane region" description="Helical" evidence="13">
    <location>
        <begin position="35"/>
        <end position="55"/>
    </location>
</feature>
<evidence type="ECO:0000256" key="12">
    <source>
        <dbReference type="HAMAP-Rule" id="MF_00751"/>
    </source>
</evidence>
<keyword evidence="6 12" id="KW-0812">Transmembrane</keyword>
<evidence type="ECO:0000256" key="9">
    <source>
        <dbReference type="ARBA" id="ARBA00023010"/>
    </source>
</evidence>
<keyword evidence="10 12" id="KW-0472">Membrane</keyword>
<evidence type="ECO:0000256" key="1">
    <source>
        <dbReference type="ARBA" id="ARBA00004162"/>
    </source>
</evidence>
<dbReference type="AlphaFoldDB" id="A0A7D5EHS3"/>
<keyword evidence="9 12" id="KW-0811">Translocation</keyword>
<dbReference type="EMBL" id="CP058215">
    <property type="protein sequence ID" value="QLC50760.1"/>
    <property type="molecule type" value="Genomic_DNA"/>
</dbReference>